<dbReference type="EMBL" id="JH159153">
    <property type="protein sequence ID" value="EGZ19623.1"/>
    <property type="molecule type" value="Genomic_DNA"/>
</dbReference>
<dbReference type="Proteomes" id="UP000002640">
    <property type="component" value="Unassembled WGS sequence"/>
</dbReference>
<sequence>MLLTLVLWIDSQLEQYRNAVAVNGVNGTATRNLISSRFTPDNLELHNRSARKDGGNDAFLSRRGCPSIDPNVCDYASRVHFFPAALKEKLKGYICNTFGGINSKYTST</sequence>
<organism evidence="1 2">
    <name type="scientific">Phytophthora sojae (strain P6497)</name>
    <name type="common">Soybean stem and root rot agent</name>
    <name type="synonym">Phytophthora megasperma f. sp. glycines</name>
    <dbReference type="NCBI Taxonomy" id="1094619"/>
    <lineage>
        <taxon>Eukaryota</taxon>
        <taxon>Sar</taxon>
        <taxon>Stramenopiles</taxon>
        <taxon>Oomycota</taxon>
        <taxon>Peronosporomycetes</taxon>
        <taxon>Peronosporales</taxon>
        <taxon>Peronosporaceae</taxon>
        <taxon>Phytophthora</taxon>
    </lineage>
</organism>
<accession>G4Z7B5</accession>
<dbReference type="GeneID" id="20656448"/>
<keyword evidence="2" id="KW-1185">Reference proteome</keyword>
<dbReference type="InParanoid" id="G4Z7B5"/>
<gene>
    <name evidence="1" type="ORF">PHYSODRAFT_489596</name>
</gene>
<dbReference type="RefSeq" id="XP_009522340.1">
    <property type="nucleotide sequence ID" value="XM_009524045.1"/>
</dbReference>
<name>G4Z7B5_PHYSP</name>
<dbReference type="AlphaFoldDB" id="G4Z7B5"/>
<evidence type="ECO:0000313" key="2">
    <source>
        <dbReference type="Proteomes" id="UP000002640"/>
    </source>
</evidence>
<reference evidence="1 2" key="1">
    <citation type="journal article" date="2006" name="Science">
        <title>Phytophthora genome sequences uncover evolutionary origins and mechanisms of pathogenesis.</title>
        <authorList>
            <person name="Tyler B.M."/>
            <person name="Tripathy S."/>
            <person name="Zhang X."/>
            <person name="Dehal P."/>
            <person name="Jiang R.H."/>
            <person name="Aerts A."/>
            <person name="Arredondo F.D."/>
            <person name="Baxter L."/>
            <person name="Bensasson D."/>
            <person name="Beynon J.L."/>
            <person name="Chapman J."/>
            <person name="Damasceno C.M."/>
            <person name="Dorrance A.E."/>
            <person name="Dou D."/>
            <person name="Dickerman A.W."/>
            <person name="Dubchak I.L."/>
            <person name="Garbelotto M."/>
            <person name="Gijzen M."/>
            <person name="Gordon S.G."/>
            <person name="Govers F."/>
            <person name="Grunwald N.J."/>
            <person name="Huang W."/>
            <person name="Ivors K.L."/>
            <person name="Jones R.W."/>
            <person name="Kamoun S."/>
            <person name="Krampis K."/>
            <person name="Lamour K.H."/>
            <person name="Lee M.K."/>
            <person name="McDonald W.H."/>
            <person name="Medina M."/>
            <person name="Meijer H.J."/>
            <person name="Nordberg E.K."/>
            <person name="Maclean D.J."/>
            <person name="Ospina-Giraldo M.D."/>
            <person name="Morris P.F."/>
            <person name="Phuntumart V."/>
            <person name="Putnam N.H."/>
            <person name="Rash S."/>
            <person name="Rose J.K."/>
            <person name="Sakihama Y."/>
            <person name="Salamov A.A."/>
            <person name="Savidor A."/>
            <person name="Scheuring C.F."/>
            <person name="Smith B.M."/>
            <person name="Sobral B.W."/>
            <person name="Terry A."/>
            <person name="Torto-Alalibo T.A."/>
            <person name="Win J."/>
            <person name="Xu Z."/>
            <person name="Zhang H."/>
            <person name="Grigoriev I.V."/>
            <person name="Rokhsar D.S."/>
            <person name="Boore J.L."/>
        </authorList>
    </citation>
    <scope>NUCLEOTIDE SEQUENCE [LARGE SCALE GENOMIC DNA]</scope>
    <source>
        <strain evidence="1 2">P6497</strain>
    </source>
</reference>
<proteinExistence type="predicted"/>
<protein>
    <submittedName>
        <fullName evidence="1">Uncharacterized protein</fullName>
    </submittedName>
</protein>
<dbReference type="KEGG" id="psoj:PHYSODRAFT_489596"/>
<evidence type="ECO:0000313" key="1">
    <source>
        <dbReference type="EMBL" id="EGZ19623.1"/>
    </source>
</evidence>